<dbReference type="PANTHER" id="PTHR30097:SF4">
    <property type="entry name" value="SLR6042 PROTEIN"/>
    <property type="match status" value="1"/>
</dbReference>
<sequence length="435" mass="47930">MVFLTHFTDFTFMNVSAPLSVWLFFRSLFGTMTVVVLMSACNPVPDAKLTDLSTFDDKDKRDGLIHGNSAVHPPNDADNAKIIINGNDITLAKAHVMPIKSERYQPAFRLEGVIIAHEQITITLPKEGRLDKMFIKVGDTVDADDVVGKFYEETITHASPTDDNPKADSSNDVDLSTDNIDTTNAKQKIQTSKNTKHPSKINSQEQTDDTDDEVQTPPEPIITKSLFDIKSPMTGKIEAIFTTDKDIIYPKDTPVLVVFDERFVKFISPLPAEFASHLAVGDGVTFDTEDGRSFGGQIKNIIPNAKVHGMMDIHVAITPEQAKKAKLSLGERVGGYVNYGQIEVGVLVPSFAIFNDALDPMDLSELAKPPYKPATPQPAWLWTVGQDERLALSKIFIIQYQPESDQYLISGIGLDGLIVLADLPKQAHGGRVHLK</sequence>
<dbReference type="PANTHER" id="PTHR30097">
    <property type="entry name" value="CATION EFFLUX SYSTEM PROTEIN CUSB"/>
    <property type="match status" value="1"/>
</dbReference>
<gene>
    <name evidence="3" type="ORF">A9Z60_04010</name>
</gene>
<evidence type="ECO:0000256" key="1">
    <source>
        <dbReference type="ARBA" id="ARBA00022448"/>
    </source>
</evidence>
<organism evidence="3 4">
    <name type="scientific">Moraxella nonliquefaciens</name>
    <dbReference type="NCBI Taxonomy" id="478"/>
    <lineage>
        <taxon>Bacteria</taxon>
        <taxon>Pseudomonadati</taxon>
        <taxon>Pseudomonadota</taxon>
        <taxon>Gammaproteobacteria</taxon>
        <taxon>Moraxellales</taxon>
        <taxon>Moraxellaceae</taxon>
        <taxon>Moraxella</taxon>
    </lineage>
</organism>
<dbReference type="InterPro" id="IPR051909">
    <property type="entry name" value="MFP_Cation_Efflux"/>
</dbReference>
<dbReference type="Proteomes" id="UP000092671">
    <property type="component" value="Unassembled WGS sequence"/>
</dbReference>
<proteinExistence type="predicted"/>
<evidence type="ECO:0000313" key="4">
    <source>
        <dbReference type="Proteomes" id="UP000092671"/>
    </source>
</evidence>
<dbReference type="EMBL" id="LZDN01000040">
    <property type="protein sequence ID" value="OBX48821.1"/>
    <property type="molecule type" value="Genomic_DNA"/>
</dbReference>
<dbReference type="GO" id="GO:0030313">
    <property type="term" value="C:cell envelope"/>
    <property type="evidence" value="ECO:0007669"/>
    <property type="project" value="TreeGrafter"/>
</dbReference>
<dbReference type="GO" id="GO:0015679">
    <property type="term" value="P:plasma membrane copper ion transport"/>
    <property type="evidence" value="ECO:0007669"/>
    <property type="project" value="TreeGrafter"/>
</dbReference>
<feature type="compositionally biased region" description="Polar residues" evidence="2">
    <location>
        <begin position="157"/>
        <end position="193"/>
    </location>
</feature>
<protein>
    <submittedName>
        <fullName evidence="3">Uncharacterized protein</fullName>
    </submittedName>
</protein>
<evidence type="ECO:0000313" key="3">
    <source>
        <dbReference type="EMBL" id="OBX48821.1"/>
    </source>
</evidence>
<comment type="caution">
    <text evidence="3">The sequence shown here is derived from an EMBL/GenBank/DDBJ whole genome shotgun (WGS) entry which is preliminary data.</text>
</comment>
<reference evidence="3 4" key="1">
    <citation type="submission" date="2016-06" db="EMBL/GenBank/DDBJ databases">
        <title>Draft genome of Moraxella nonliquefaciens CCUG 60284.</title>
        <authorList>
            <person name="Salva-Serra F."/>
            <person name="Engstrom-Jakobsson H."/>
            <person name="Thorell K."/>
            <person name="Gonzales-Siles L."/>
            <person name="Karlsson R."/>
            <person name="Boulund F."/>
            <person name="Engstrand L."/>
            <person name="Kristiansson E."/>
            <person name="Moore E."/>
        </authorList>
    </citation>
    <scope>NUCLEOTIDE SEQUENCE [LARGE SCALE GENOMIC DNA]</scope>
    <source>
        <strain evidence="3 4">CCUG 60284</strain>
    </source>
</reference>
<feature type="region of interest" description="Disordered" evidence="2">
    <location>
        <begin position="157"/>
        <end position="223"/>
    </location>
</feature>
<keyword evidence="1" id="KW-0813">Transport</keyword>
<accession>A0A1B8PHY6</accession>
<name>A0A1B8PHY6_MORNO</name>
<dbReference type="GO" id="GO:0060003">
    <property type="term" value="P:copper ion export"/>
    <property type="evidence" value="ECO:0007669"/>
    <property type="project" value="TreeGrafter"/>
</dbReference>
<dbReference type="AlphaFoldDB" id="A0A1B8PHY6"/>
<evidence type="ECO:0000256" key="2">
    <source>
        <dbReference type="SAM" id="MobiDB-lite"/>
    </source>
</evidence>